<feature type="transmembrane region" description="Helical" evidence="1">
    <location>
        <begin position="12"/>
        <end position="30"/>
    </location>
</feature>
<evidence type="ECO:0000256" key="1">
    <source>
        <dbReference type="SAM" id="Phobius"/>
    </source>
</evidence>
<evidence type="ECO:0008006" key="4">
    <source>
        <dbReference type="Google" id="ProtNLM"/>
    </source>
</evidence>
<reference evidence="3" key="1">
    <citation type="journal article" date="2019" name="Int. J. Syst. Evol. Microbiol.">
        <title>The Global Catalogue of Microorganisms (GCM) 10K type strain sequencing project: providing services to taxonomists for standard genome sequencing and annotation.</title>
        <authorList>
            <consortium name="The Broad Institute Genomics Platform"/>
            <consortium name="The Broad Institute Genome Sequencing Center for Infectious Disease"/>
            <person name="Wu L."/>
            <person name="Ma J."/>
        </authorList>
    </citation>
    <scope>NUCLEOTIDE SEQUENCE [LARGE SCALE GENOMIC DNA]</scope>
    <source>
        <strain evidence="3">CGMCC 4.1469</strain>
    </source>
</reference>
<organism evidence="2 3">
    <name type="scientific">Kitasatospora aburaviensis</name>
    <dbReference type="NCBI Taxonomy" id="67265"/>
    <lineage>
        <taxon>Bacteria</taxon>
        <taxon>Bacillati</taxon>
        <taxon>Actinomycetota</taxon>
        <taxon>Actinomycetes</taxon>
        <taxon>Kitasatosporales</taxon>
        <taxon>Streptomycetaceae</taxon>
        <taxon>Kitasatospora</taxon>
    </lineage>
</organism>
<dbReference type="EMBL" id="JBHSOD010000009">
    <property type="protein sequence ID" value="MFC5885387.1"/>
    <property type="molecule type" value="Genomic_DNA"/>
</dbReference>
<keyword evidence="1" id="KW-1133">Transmembrane helix</keyword>
<sequence>MNTSKPARLTPLAVVGAPALMGLYGGVRLLEGSRDPGPGWLVGHGLMFVGLLLFGVVLAALRRGLRPRGAVGRLAADAAAGTAFAGLVASLGQIGIDLYVGAVAVDKADQHRLFDVVQSRPGVLPAFYTVGPLLFYVGLLALLVAAAAGRTRTLRWWSPVLVLVGTAMTAADLALIPLAAVLYLAALAPLAGFTAVRRPVAARA</sequence>
<feature type="transmembrane region" description="Helical" evidence="1">
    <location>
        <begin position="160"/>
        <end position="186"/>
    </location>
</feature>
<protein>
    <recommendedName>
        <fullName evidence="4">DUF4386 family protein</fullName>
    </recommendedName>
</protein>
<proteinExistence type="predicted"/>
<keyword evidence="3" id="KW-1185">Reference proteome</keyword>
<name>A0ABW1EUP3_9ACTN</name>
<gene>
    <name evidence="2" type="ORF">ACFP0N_10430</name>
</gene>
<dbReference type="RefSeq" id="WP_313764203.1">
    <property type="nucleotide sequence ID" value="NZ_BAAAVH010000121.1"/>
</dbReference>
<evidence type="ECO:0000313" key="2">
    <source>
        <dbReference type="EMBL" id="MFC5885387.1"/>
    </source>
</evidence>
<keyword evidence="1" id="KW-0812">Transmembrane</keyword>
<feature type="transmembrane region" description="Helical" evidence="1">
    <location>
        <begin position="82"/>
        <end position="105"/>
    </location>
</feature>
<dbReference type="Proteomes" id="UP001596067">
    <property type="component" value="Unassembled WGS sequence"/>
</dbReference>
<feature type="transmembrane region" description="Helical" evidence="1">
    <location>
        <begin position="42"/>
        <end position="61"/>
    </location>
</feature>
<keyword evidence="1" id="KW-0472">Membrane</keyword>
<accession>A0ABW1EUP3</accession>
<evidence type="ECO:0000313" key="3">
    <source>
        <dbReference type="Proteomes" id="UP001596067"/>
    </source>
</evidence>
<feature type="transmembrane region" description="Helical" evidence="1">
    <location>
        <begin position="125"/>
        <end position="148"/>
    </location>
</feature>
<comment type="caution">
    <text evidence="2">The sequence shown here is derived from an EMBL/GenBank/DDBJ whole genome shotgun (WGS) entry which is preliminary data.</text>
</comment>